<name>A0ACB9YYQ2_9PEZI</name>
<keyword evidence="2" id="KW-1185">Reference proteome</keyword>
<dbReference type="EMBL" id="MU393490">
    <property type="protein sequence ID" value="KAI4864149.1"/>
    <property type="molecule type" value="Genomic_DNA"/>
</dbReference>
<reference evidence="1 2" key="1">
    <citation type="journal article" date="2022" name="New Phytol.">
        <title>Ecological generalism drives hyperdiversity of secondary metabolite gene clusters in xylarialean endophytes.</title>
        <authorList>
            <person name="Franco M.E.E."/>
            <person name="Wisecaver J.H."/>
            <person name="Arnold A.E."/>
            <person name="Ju Y.M."/>
            <person name="Slot J.C."/>
            <person name="Ahrendt S."/>
            <person name="Moore L.P."/>
            <person name="Eastman K.E."/>
            <person name="Scott K."/>
            <person name="Konkel Z."/>
            <person name="Mondo S.J."/>
            <person name="Kuo A."/>
            <person name="Hayes R.D."/>
            <person name="Haridas S."/>
            <person name="Andreopoulos B."/>
            <person name="Riley R."/>
            <person name="LaButti K."/>
            <person name="Pangilinan J."/>
            <person name="Lipzen A."/>
            <person name="Amirebrahimi M."/>
            <person name="Yan J."/>
            <person name="Adam C."/>
            <person name="Keymanesh K."/>
            <person name="Ng V."/>
            <person name="Louie K."/>
            <person name="Northen T."/>
            <person name="Drula E."/>
            <person name="Henrissat B."/>
            <person name="Hsieh H.M."/>
            <person name="Youens-Clark K."/>
            <person name="Lutzoni F."/>
            <person name="Miadlikowska J."/>
            <person name="Eastwood D.C."/>
            <person name="Hamelin R.C."/>
            <person name="Grigoriev I.V."/>
            <person name="U'Ren J.M."/>
        </authorList>
    </citation>
    <scope>NUCLEOTIDE SEQUENCE [LARGE SCALE GENOMIC DNA]</scope>
    <source>
        <strain evidence="1 2">CBS 119005</strain>
    </source>
</reference>
<evidence type="ECO:0000313" key="2">
    <source>
        <dbReference type="Proteomes" id="UP001497700"/>
    </source>
</evidence>
<sequence>MAVRRHPPTRTYAAVIISAILLIYLYSNFVPTERQYHALIDDIDNSTLGFQEILVVGLPSRTDRRDGMLLQAALSDINISFVDGVSGSSIPDKAIPATSEHERMNDASLGSWSAHMNAIQEVVRRNLTSALILEDDTDWDVRLKHQLRDFSLSTQALTQPLLGPSEAYADSTYPTPSIDSPGVIADLSFDLLPTTILPEISPYGDNWDLLWIGHCGMHFPFEDNRLVPKGRVIHRNDASVAQKQYLWTLNIPFTLKERYPEHTRAVHHAQEGVCSLGYAVSQKGAQKLLHEIGLKDVTDGFDTLLRFFCEGAEGRKRHECLTVQPALFQHHRAAGPLSALSDVGDHGTGFRDVSSTDMVRWSVRLNADALLAGSGEIIDQYPDV</sequence>
<evidence type="ECO:0000313" key="1">
    <source>
        <dbReference type="EMBL" id="KAI4864149.1"/>
    </source>
</evidence>
<gene>
    <name evidence="1" type="ORF">F4820DRAFT_470788</name>
</gene>
<dbReference type="Proteomes" id="UP001497700">
    <property type="component" value="Unassembled WGS sequence"/>
</dbReference>
<protein>
    <submittedName>
        <fullName evidence="1">Glycosyltransferase family 25 protein</fullName>
    </submittedName>
</protein>
<comment type="caution">
    <text evidence="1">The sequence shown here is derived from an EMBL/GenBank/DDBJ whole genome shotgun (WGS) entry which is preliminary data.</text>
</comment>
<accession>A0ACB9YYQ2</accession>
<organism evidence="1 2">
    <name type="scientific">Hypoxylon rubiginosum</name>
    <dbReference type="NCBI Taxonomy" id="110542"/>
    <lineage>
        <taxon>Eukaryota</taxon>
        <taxon>Fungi</taxon>
        <taxon>Dikarya</taxon>
        <taxon>Ascomycota</taxon>
        <taxon>Pezizomycotina</taxon>
        <taxon>Sordariomycetes</taxon>
        <taxon>Xylariomycetidae</taxon>
        <taxon>Xylariales</taxon>
        <taxon>Hypoxylaceae</taxon>
        <taxon>Hypoxylon</taxon>
    </lineage>
</organism>
<proteinExistence type="predicted"/>